<gene>
    <name evidence="1" type="ORF">NM688_g80</name>
</gene>
<reference evidence="1" key="1">
    <citation type="submission" date="2022-07" db="EMBL/GenBank/DDBJ databases">
        <title>Genome Sequence of Phlebia brevispora.</title>
        <authorList>
            <person name="Buettner E."/>
        </authorList>
    </citation>
    <scope>NUCLEOTIDE SEQUENCE</scope>
    <source>
        <strain evidence="1">MPL23</strain>
    </source>
</reference>
<dbReference type="EMBL" id="JANHOG010000006">
    <property type="protein sequence ID" value="KAJ3559858.1"/>
    <property type="molecule type" value="Genomic_DNA"/>
</dbReference>
<evidence type="ECO:0000313" key="1">
    <source>
        <dbReference type="EMBL" id="KAJ3559858.1"/>
    </source>
</evidence>
<dbReference type="Proteomes" id="UP001148662">
    <property type="component" value="Unassembled WGS sequence"/>
</dbReference>
<accession>A0ACC1TFP1</accession>
<keyword evidence="2" id="KW-1185">Reference proteome</keyword>
<comment type="caution">
    <text evidence="1">The sequence shown here is derived from an EMBL/GenBank/DDBJ whole genome shotgun (WGS) entry which is preliminary data.</text>
</comment>
<organism evidence="1 2">
    <name type="scientific">Phlebia brevispora</name>
    <dbReference type="NCBI Taxonomy" id="194682"/>
    <lineage>
        <taxon>Eukaryota</taxon>
        <taxon>Fungi</taxon>
        <taxon>Dikarya</taxon>
        <taxon>Basidiomycota</taxon>
        <taxon>Agaricomycotina</taxon>
        <taxon>Agaricomycetes</taxon>
        <taxon>Polyporales</taxon>
        <taxon>Meruliaceae</taxon>
        <taxon>Phlebia</taxon>
    </lineage>
</organism>
<evidence type="ECO:0000313" key="2">
    <source>
        <dbReference type="Proteomes" id="UP001148662"/>
    </source>
</evidence>
<name>A0ACC1TFP1_9APHY</name>
<protein>
    <submittedName>
        <fullName evidence="1">Uncharacterized protein</fullName>
    </submittedName>
</protein>
<sequence>MEEPVMHDKRAGCDARYGRPVSLQYESQSIFTRHLSHITPLGSRFFFCHYEPVAAISRRVVTEFFDKTGISIRSWQRDPSNATEQRVREKVASWDLGDIAPDRRDRHVVTSINMATTAFGHTHSDVQVHIALFTVLALCIDDLEIKSGALEEFIPRLHTGTRQLHPVLDYLVDNLHHLPDYYPPYAACAIFAGTIQFINSTIFDKESENMALTAESLPYVLYKRARNSLGEVYGFFVDTMTYLNYANDILSFYKEELAGETGNFVHDRAKVTGKTIPTVLSELLQEVVESVNRARVLLQGEKEKEAWEQFIAGYVAFHFHSPRYRLVELTGSQINTVFSSNMSIDAIYSTSQNVTIPHIPELHNPHFLDKLLPIAATSAPTLLQGVAPTSPNNPMIDALKSTTHFTLTANRSPAYNSTLSATLDAFHELRPHCAAEDIPRLLEKAWNEDSLLTLRIIWNLRSIHDGKSEKELFYQAFGWLYEKHPRTAIQNLRWLVEPVCVLKAGGEPSASHGYWKDLLNIVALAAVNELHPSNQPSTFLHAPRTPPSKPHWGRRRRRWEQKAEESEDTGRTLLSHEEEQAESRQRRIASHERYHTNLIDKLAEPRFRALYVMVARLFAEKLGTQKSNGVSPDNFRWPENGRRAREGSHDRRTNLATAVAVLVLKGIVPERRPKFSTDPDTAGLHILDTHIVRSYYQRWVLRPLRQVLHCPEPLMSANRWGDIVYSRVPALCMKWNTEHFFKHDPERFEGYLEAVESGKKKISGATLMPHELLGASIKLSVEVLTLSSTDVPLRKRVRRKVAEMQLRTVELQWKTLIERLRASGSLDNALAICDVSGSMGGVYSMFIGTVKPLLPALALSLVTAQISKPPFANCFITFSARPQFVELDPSRTLHELVQDMVKSEWSMNTNLNAVFLDLLLPLAIKHKVKQEDMIKRLFIFSDMQFDESQTLKQQPILDAPLHGFDNWETNHDVIERAFNDAGYELPEIVYWNLAGPRGTTPIIHNNKGVALMSGFSPAMMKTFMDGPIEEDATAIEDWEVVHADGTTMKQTTEKPTPVDMMKKALSVASFDGLTVED</sequence>
<proteinExistence type="predicted"/>